<reference evidence="1" key="2">
    <citation type="journal article" date="2015" name="Fish Shellfish Immunol.">
        <title>Early steps in the European eel (Anguilla anguilla)-Vibrio vulnificus interaction in the gills: Role of the RtxA13 toxin.</title>
        <authorList>
            <person name="Callol A."/>
            <person name="Pajuelo D."/>
            <person name="Ebbesson L."/>
            <person name="Teles M."/>
            <person name="MacKenzie S."/>
            <person name="Amaro C."/>
        </authorList>
    </citation>
    <scope>NUCLEOTIDE SEQUENCE</scope>
</reference>
<sequence length="19" mass="2252">MLSDFLQEITLTELLDTRI</sequence>
<proteinExistence type="predicted"/>
<protein>
    <submittedName>
        <fullName evidence="1">Uncharacterized protein</fullName>
    </submittedName>
</protein>
<accession>A0A0E9SJ11</accession>
<organism evidence="1">
    <name type="scientific">Anguilla anguilla</name>
    <name type="common">European freshwater eel</name>
    <name type="synonym">Muraena anguilla</name>
    <dbReference type="NCBI Taxonomy" id="7936"/>
    <lineage>
        <taxon>Eukaryota</taxon>
        <taxon>Metazoa</taxon>
        <taxon>Chordata</taxon>
        <taxon>Craniata</taxon>
        <taxon>Vertebrata</taxon>
        <taxon>Euteleostomi</taxon>
        <taxon>Actinopterygii</taxon>
        <taxon>Neopterygii</taxon>
        <taxon>Teleostei</taxon>
        <taxon>Anguilliformes</taxon>
        <taxon>Anguillidae</taxon>
        <taxon>Anguilla</taxon>
    </lineage>
</organism>
<reference evidence="1" key="1">
    <citation type="submission" date="2014-11" db="EMBL/GenBank/DDBJ databases">
        <authorList>
            <person name="Amaro Gonzalez C."/>
        </authorList>
    </citation>
    <scope>NUCLEOTIDE SEQUENCE</scope>
</reference>
<name>A0A0E9SJ11_ANGAN</name>
<dbReference type="EMBL" id="GBXM01067223">
    <property type="protein sequence ID" value="JAH41354.1"/>
    <property type="molecule type" value="Transcribed_RNA"/>
</dbReference>
<dbReference type="AlphaFoldDB" id="A0A0E9SJ11"/>
<evidence type="ECO:0000313" key="1">
    <source>
        <dbReference type="EMBL" id="JAH41354.1"/>
    </source>
</evidence>